<reference evidence="4" key="1">
    <citation type="journal article" date="2020" name="Stud. Mycol.">
        <title>101 Dothideomycetes genomes: a test case for predicting lifestyles and emergence of pathogens.</title>
        <authorList>
            <person name="Haridas S."/>
            <person name="Albert R."/>
            <person name="Binder M."/>
            <person name="Bloem J."/>
            <person name="Labutti K."/>
            <person name="Salamov A."/>
            <person name="Andreopoulos B."/>
            <person name="Baker S."/>
            <person name="Barry K."/>
            <person name="Bills G."/>
            <person name="Bluhm B."/>
            <person name="Cannon C."/>
            <person name="Castanera R."/>
            <person name="Culley D."/>
            <person name="Daum C."/>
            <person name="Ezra D."/>
            <person name="Gonzalez J."/>
            <person name="Henrissat B."/>
            <person name="Kuo A."/>
            <person name="Liang C."/>
            <person name="Lipzen A."/>
            <person name="Lutzoni F."/>
            <person name="Magnuson J."/>
            <person name="Mondo S."/>
            <person name="Nolan M."/>
            <person name="Ohm R."/>
            <person name="Pangilinan J."/>
            <person name="Park H.-J."/>
            <person name="Ramirez L."/>
            <person name="Alfaro M."/>
            <person name="Sun H."/>
            <person name="Tritt A."/>
            <person name="Yoshinaga Y."/>
            <person name="Zwiers L.-H."/>
            <person name="Turgeon B."/>
            <person name="Goodwin S."/>
            <person name="Spatafora J."/>
            <person name="Crous P."/>
            <person name="Grigoriev I."/>
        </authorList>
    </citation>
    <scope>NUCLEOTIDE SEQUENCE</scope>
    <source>
        <strain evidence="4">CBS 262.69</strain>
    </source>
</reference>
<dbReference type="PANTHER" id="PTHR44090:SF1">
    <property type="entry name" value="SUPERKILLER COMPLEX PROTEIN 8"/>
    <property type="match status" value="1"/>
</dbReference>
<evidence type="ECO:0000313" key="4">
    <source>
        <dbReference type="EMBL" id="KAF2399270.1"/>
    </source>
</evidence>
<dbReference type="Pfam" id="PF00400">
    <property type="entry name" value="WD40"/>
    <property type="match status" value="2"/>
</dbReference>
<dbReference type="InterPro" id="IPR019775">
    <property type="entry name" value="WD40_repeat_CS"/>
</dbReference>
<keyword evidence="2" id="KW-0677">Repeat</keyword>
<dbReference type="SMART" id="SM00320">
    <property type="entry name" value="WD40"/>
    <property type="match status" value="6"/>
</dbReference>
<proteinExistence type="predicted"/>
<dbReference type="Proteomes" id="UP000799640">
    <property type="component" value="Unassembled WGS sequence"/>
</dbReference>
<name>A0A6G1HTC0_9PEZI</name>
<dbReference type="PROSITE" id="PS50294">
    <property type="entry name" value="WD_REPEATS_REGION"/>
    <property type="match status" value="1"/>
</dbReference>
<evidence type="ECO:0000313" key="5">
    <source>
        <dbReference type="Proteomes" id="UP000799640"/>
    </source>
</evidence>
<dbReference type="GO" id="GO:0005634">
    <property type="term" value="C:nucleus"/>
    <property type="evidence" value="ECO:0007669"/>
    <property type="project" value="TreeGrafter"/>
</dbReference>
<dbReference type="InterPro" id="IPR015943">
    <property type="entry name" value="WD40/YVTN_repeat-like_dom_sf"/>
</dbReference>
<sequence>MSKQYLTIHTLDDVHPTDIFHLAPTPTGILSCSGASSIQFNATTTSDFPHVHTFPKEHIAGVHHMTASANGDTVVSKGFAGEVLIWKIPPGTEATDDWVLEGKLTTAGSGGFIWAVALSADGRYLAGTASDGHVSVWDLKEEGWPLVRSYFTKNSFGTSVAITGEGELVASGHLNGGVYIFDNQKGKLWHSCQGLMLVIRSVAFSPAAKLLAAAGDAGIIAVYDVKTGDQVMTFTGHKAWVMSLDFNATGEYLLSGAYDGRLKIWSIENRACVATHGETAKCLWCVRWLPKAVAKGQTRGEMFAVAGQAKSISFYREASGS</sequence>
<dbReference type="InterPro" id="IPR036322">
    <property type="entry name" value="WD40_repeat_dom_sf"/>
</dbReference>
<dbReference type="GO" id="GO:0032991">
    <property type="term" value="C:protein-containing complex"/>
    <property type="evidence" value="ECO:0007669"/>
    <property type="project" value="UniProtKB-ARBA"/>
</dbReference>
<dbReference type="Gene3D" id="2.130.10.10">
    <property type="entry name" value="YVTN repeat-like/Quinoprotein amine dehydrogenase"/>
    <property type="match status" value="1"/>
</dbReference>
<keyword evidence="1 3" id="KW-0853">WD repeat</keyword>
<dbReference type="PROSITE" id="PS50082">
    <property type="entry name" value="WD_REPEATS_2"/>
    <property type="match status" value="2"/>
</dbReference>
<gene>
    <name evidence="4" type="ORF">EJ06DRAFT_557738</name>
</gene>
<dbReference type="InterPro" id="IPR051510">
    <property type="entry name" value="SKI8"/>
</dbReference>
<dbReference type="PANTHER" id="PTHR44090">
    <property type="entry name" value="WD REPEAT-CONTAINING PROTEIN 61"/>
    <property type="match status" value="1"/>
</dbReference>
<evidence type="ECO:0000256" key="1">
    <source>
        <dbReference type="ARBA" id="ARBA00022574"/>
    </source>
</evidence>
<evidence type="ECO:0000256" key="2">
    <source>
        <dbReference type="ARBA" id="ARBA00022737"/>
    </source>
</evidence>
<organism evidence="4 5">
    <name type="scientific">Trichodelitschia bisporula</name>
    <dbReference type="NCBI Taxonomy" id="703511"/>
    <lineage>
        <taxon>Eukaryota</taxon>
        <taxon>Fungi</taxon>
        <taxon>Dikarya</taxon>
        <taxon>Ascomycota</taxon>
        <taxon>Pezizomycotina</taxon>
        <taxon>Dothideomycetes</taxon>
        <taxon>Dothideomycetes incertae sedis</taxon>
        <taxon>Phaeotrichales</taxon>
        <taxon>Phaeotrichaceae</taxon>
        <taxon>Trichodelitschia</taxon>
    </lineage>
</organism>
<evidence type="ECO:0000256" key="3">
    <source>
        <dbReference type="PROSITE-ProRule" id="PRU00221"/>
    </source>
</evidence>
<feature type="repeat" description="WD" evidence="3">
    <location>
        <begin position="106"/>
        <end position="140"/>
    </location>
</feature>
<keyword evidence="5" id="KW-1185">Reference proteome</keyword>
<dbReference type="SUPFAM" id="SSF50978">
    <property type="entry name" value="WD40 repeat-like"/>
    <property type="match status" value="1"/>
</dbReference>
<dbReference type="InterPro" id="IPR001680">
    <property type="entry name" value="WD40_rpt"/>
</dbReference>
<feature type="repeat" description="WD" evidence="3">
    <location>
        <begin position="234"/>
        <end position="275"/>
    </location>
</feature>
<accession>A0A6G1HTC0</accession>
<protein>
    <submittedName>
        <fullName evidence="4">WD40 repeat protein</fullName>
    </submittedName>
</protein>
<dbReference type="PROSITE" id="PS00678">
    <property type="entry name" value="WD_REPEATS_1"/>
    <property type="match status" value="1"/>
</dbReference>
<dbReference type="EMBL" id="ML996698">
    <property type="protein sequence ID" value="KAF2399270.1"/>
    <property type="molecule type" value="Genomic_DNA"/>
</dbReference>
<dbReference type="AlphaFoldDB" id="A0A6G1HTC0"/>
<dbReference type="PROSITE" id="PS51257">
    <property type="entry name" value="PROKAR_LIPOPROTEIN"/>
    <property type="match status" value="1"/>
</dbReference>
<dbReference type="OrthoDB" id="10251741at2759"/>